<dbReference type="GO" id="GO:0006260">
    <property type="term" value="P:DNA replication"/>
    <property type="evidence" value="ECO:0007669"/>
    <property type="project" value="TreeGrafter"/>
</dbReference>
<evidence type="ECO:0000313" key="3">
    <source>
        <dbReference type="Proteomes" id="UP000265520"/>
    </source>
</evidence>
<dbReference type="EMBL" id="LXQA010055794">
    <property type="protein sequence ID" value="MCI04563.1"/>
    <property type="molecule type" value="Genomic_DNA"/>
</dbReference>
<dbReference type="PANTHER" id="PTHR10290:SF23">
    <property type="entry name" value="DNA TOPOISOMERASE 1 BETA"/>
    <property type="match status" value="1"/>
</dbReference>
<keyword evidence="2" id="KW-0413">Isomerase</keyword>
<dbReference type="InterPro" id="IPR036202">
    <property type="entry name" value="TopoI_DNA-bd_euk_N_sf"/>
</dbReference>
<feature type="non-terminal residue" evidence="2">
    <location>
        <position position="1"/>
    </location>
</feature>
<name>A0A392NXP4_9FABA</name>
<dbReference type="AlphaFoldDB" id="A0A392NXP4"/>
<dbReference type="InterPro" id="IPR008336">
    <property type="entry name" value="TopoI_DNA-bd_euk"/>
</dbReference>
<dbReference type="GO" id="GO:0007059">
    <property type="term" value="P:chromosome segregation"/>
    <property type="evidence" value="ECO:0007669"/>
    <property type="project" value="TreeGrafter"/>
</dbReference>
<proteinExistence type="predicted"/>
<dbReference type="Pfam" id="PF02919">
    <property type="entry name" value="Topoisom_I_N"/>
    <property type="match status" value="1"/>
</dbReference>
<gene>
    <name evidence="2" type="ORF">A2U01_0025610</name>
</gene>
<sequence>VATLFAVMRDTEYMQKEIFKDNFWNDWRELLGENHVIQNLKDCDFTPIYDWCQIEKDKKKQMSLEEKKALREEKMKQEEKYMWAIVDGVKEKV</sequence>
<dbReference type="InterPro" id="IPR013034">
    <property type="entry name" value="DNA_topo_DNA_db_N_dom1"/>
</dbReference>
<dbReference type="Proteomes" id="UP000265520">
    <property type="component" value="Unassembled WGS sequence"/>
</dbReference>
<dbReference type="GO" id="GO:0003677">
    <property type="term" value="F:DNA binding"/>
    <property type="evidence" value="ECO:0007669"/>
    <property type="project" value="InterPro"/>
</dbReference>
<dbReference type="PANTHER" id="PTHR10290">
    <property type="entry name" value="DNA TOPOISOMERASE I"/>
    <property type="match status" value="1"/>
</dbReference>
<dbReference type="GO" id="GO:0003917">
    <property type="term" value="F:DNA topoisomerase type I (single strand cut, ATP-independent) activity"/>
    <property type="evidence" value="ECO:0007669"/>
    <property type="project" value="InterPro"/>
</dbReference>
<dbReference type="GO" id="GO:0005694">
    <property type="term" value="C:chromosome"/>
    <property type="evidence" value="ECO:0007669"/>
    <property type="project" value="InterPro"/>
</dbReference>
<dbReference type="InterPro" id="IPR051062">
    <property type="entry name" value="Topoisomerase_IB"/>
</dbReference>
<feature type="domain" description="DNA topoisomerase I DNA binding eukaryotic-type" evidence="1">
    <location>
        <begin position="1"/>
        <end position="93"/>
    </location>
</feature>
<dbReference type="GO" id="GO:0006265">
    <property type="term" value="P:DNA topological change"/>
    <property type="evidence" value="ECO:0007669"/>
    <property type="project" value="InterPro"/>
</dbReference>
<comment type="caution">
    <text evidence="2">The sequence shown here is derived from an EMBL/GenBank/DDBJ whole genome shotgun (WGS) entry which is preliminary data.</text>
</comment>
<dbReference type="SUPFAM" id="SSF56741">
    <property type="entry name" value="Eukaryotic DNA topoisomerase I, N-terminal DNA-binding fragment"/>
    <property type="match status" value="1"/>
</dbReference>
<reference evidence="2 3" key="1">
    <citation type="journal article" date="2018" name="Front. Plant Sci.">
        <title>Red Clover (Trifolium pratense) and Zigzag Clover (T. medium) - A Picture of Genomic Similarities and Differences.</title>
        <authorList>
            <person name="Dluhosova J."/>
            <person name="Istvanek J."/>
            <person name="Nedelnik J."/>
            <person name="Repkova J."/>
        </authorList>
    </citation>
    <scope>NUCLEOTIDE SEQUENCE [LARGE SCALE GENOMIC DNA]</scope>
    <source>
        <strain evidence="3">cv. 10/8</strain>
        <tissue evidence="2">Leaf</tissue>
    </source>
</reference>
<evidence type="ECO:0000259" key="1">
    <source>
        <dbReference type="Pfam" id="PF02919"/>
    </source>
</evidence>
<evidence type="ECO:0000313" key="2">
    <source>
        <dbReference type="EMBL" id="MCI04563.1"/>
    </source>
</evidence>
<dbReference type="Gene3D" id="1.10.10.41">
    <property type="entry name" value="Yeast DNA topoisomerase - domain 1"/>
    <property type="match status" value="1"/>
</dbReference>
<dbReference type="GO" id="GO:0005730">
    <property type="term" value="C:nucleolus"/>
    <property type="evidence" value="ECO:0007669"/>
    <property type="project" value="TreeGrafter"/>
</dbReference>
<keyword evidence="3" id="KW-1185">Reference proteome</keyword>
<organism evidence="2 3">
    <name type="scientific">Trifolium medium</name>
    <dbReference type="NCBI Taxonomy" id="97028"/>
    <lineage>
        <taxon>Eukaryota</taxon>
        <taxon>Viridiplantae</taxon>
        <taxon>Streptophyta</taxon>
        <taxon>Embryophyta</taxon>
        <taxon>Tracheophyta</taxon>
        <taxon>Spermatophyta</taxon>
        <taxon>Magnoliopsida</taxon>
        <taxon>eudicotyledons</taxon>
        <taxon>Gunneridae</taxon>
        <taxon>Pentapetalae</taxon>
        <taxon>rosids</taxon>
        <taxon>fabids</taxon>
        <taxon>Fabales</taxon>
        <taxon>Fabaceae</taxon>
        <taxon>Papilionoideae</taxon>
        <taxon>50 kb inversion clade</taxon>
        <taxon>NPAAA clade</taxon>
        <taxon>Hologalegina</taxon>
        <taxon>IRL clade</taxon>
        <taxon>Trifolieae</taxon>
        <taxon>Trifolium</taxon>
    </lineage>
</organism>
<protein>
    <submittedName>
        <fullName evidence="2">DNA topoisomerase 1-like</fullName>
    </submittedName>
</protein>
<accession>A0A392NXP4</accession>